<protein>
    <submittedName>
        <fullName evidence="1">Lipopolysaccharide core heptose(I) kinase RfaP</fullName>
        <ecNumber evidence="1">2.7.1.-</ecNumber>
    </submittedName>
</protein>
<dbReference type="Gene3D" id="1.10.510.10">
    <property type="entry name" value="Transferase(Phosphotransferase) domain 1"/>
    <property type="match status" value="1"/>
</dbReference>
<keyword evidence="2" id="KW-1185">Reference proteome</keyword>
<dbReference type="EMBL" id="CP036434">
    <property type="protein sequence ID" value="QDV06253.1"/>
    <property type="molecule type" value="Genomic_DNA"/>
</dbReference>
<dbReference type="GO" id="GO:0016301">
    <property type="term" value="F:kinase activity"/>
    <property type="evidence" value="ECO:0007669"/>
    <property type="project" value="UniProtKB-KW"/>
</dbReference>
<dbReference type="SUPFAM" id="SSF56112">
    <property type="entry name" value="Protein kinase-like (PK-like)"/>
    <property type="match status" value="1"/>
</dbReference>
<evidence type="ECO:0000313" key="1">
    <source>
        <dbReference type="EMBL" id="QDV06253.1"/>
    </source>
</evidence>
<dbReference type="AlphaFoldDB" id="A0A518EQ87"/>
<sequence>MNHWTAIEPLRSAIGEGDPYEWLAARSGETFREKGGRRTFRFDQGGQSYFAKLASGIGVREALKELTSLRTPPLDASREAHALQTLRSSGVAAPTLIGWGVRGQRWLRRRSFLVTEDVGTQRTLGEVAASLRPGDFRARRAWIRRVARLVAGMHAAGVNHRDLYFGHLLVRGEDRNPEIVLIDLHRAQVWTRIPERWLAKDLGALGFAAQNHGLSRTDLARFVRDYAGAGYARTIRSSPRLWRRVSARVERTNAERARKGERFGG</sequence>
<dbReference type="NCBIfam" id="NF011703">
    <property type="entry name" value="PRK15123.1"/>
    <property type="match status" value="1"/>
</dbReference>
<dbReference type="Pfam" id="PF06293">
    <property type="entry name" value="Kdo"/>
    <property type="match status" value="1"/>
</dbReference>
<gene>
    <name evidence="1" type="primary">rfaP</name>
    <name evidence="1" type="ORF">Poly30_17610</name>
</gene>
<dbReference type="RefSeq" id="WP_145196271.1">
    <property type="nucleotide sequence ID" value="NZ_CP036434.1"/>
</dbReference>
<dbReference type="EC" id="2.7.1.-" evidence="1"/>
<dbReference type="OrthoDB" id="261539at2"/>
<dbReference type="InterPro" id="IPR011009">
    <property type="entry name" value="Kinase-like_dom_sf"/>
</dbReference>
<organism evidence="1 2">
    <name type="scientific">Saltatorellus ferox</name>
    <dbReference type="NCBI Taxonomy" id="2528018"/>
    <lineage>
        <taxon>Bacteria</taxon>
        <taxon>Pseudomonadati</taxon>
        <taxon>Planctomycetota</taxon>
        <taxon>Planctomycetia</taxon>
        <taxon>Planctomycetia incertae sedis</taxon>
        <taxon>Saltatorellus</taxon>
    </lineage>
</organism>
<accession>A0A518EQ87</accession>
<keyword evidence="1" id="KW-0808">Transferase</keyword>
<evidence type="ECO:0000313" key="2">
    <source>
        <dbReference type="Proteomes" id="UP000320390"/>
    </source>
</evidence>
<proteinExistence type="predicted"/>
<name>A0A518EQ87_9BACT</name>
<reference evidence="1 2" key="1">
    <citation type="submission" date="2019-02" db="EMBL/GenBank/DDBJ databases">
        <title>Deep-cultivation of Planctomycetes and their phenomic and genomic characterization uncovers novel biology.</title>
        <authorList>
            <person name="Wiegand S."/>
            <person name="Jogler M."/>
            <person name="Boedeker C."/>
            <person name="Pinto D."/>
            <person name="Vollmers J."/>
            <person name="Rivas-Marin E."/>
            <person name="Kohn T."/>
            <person name="Peeters S.H."/>
            <person name="Heuer A."/>
            <person name="Rast P."/>
            <person name="Oberbeckmann S."/>
            <person name="Bunk B."/>
            <person name="Jeske O."/>
            <person name="Meyerdierks A."/>
            <person name="Storesund J.E."/>
            <person name="Kallscheuer N."/>
            <person name="Luecker S."/>
            <person name="Lage O.M."/>
            <person name="Pohl T."/>
            <person name="Merkel B.J."/>
            <person name="Hornburger P."/>
            <person name="Mueller R.-W."/>
            <person name="Bruemmer F."/>
            <person name="Labrenz M."/>
            <person name="Spormann A.M."/>
            <person name="Op den Camp H."/>
            <person name="Overmann J."/>
            <person name="Amann R."/>
            <person name="Jetten M.S.M."/>
            <person name="Mascher T."/>
            <person name="Medema M.H."/>
            <person name="Devos D.P."/>
            <person name="Kaster A.-K."/>
            <person name="Ovreas L."/>
            <person name="Rohde M."/>
            <person name="Galperin M.Y."/>
            <person name="Jogler C."/>
        </authorList>
    </citation>
    <scope>NUCLEOTIDE SEQUENCE [LARGE SCALE GENOMIC DNA]</scope>
    <source>
        <strain evidence="1 2">Poly30</strain>
    </source>
</reference>
<dbReference type="Proteomes" id="UP000320390">
    <property type="component" value="Chromosome"/>
</dbReference>
<keyword evidence="1" id="KW-0418">Kinase</keyword>